<evidence type="ECO:0000313" key="2">
    <source>
        <dbReference type="Proteomes" id="UP001150581"/>
    </source>
</evidence>
<comment type="caution">
    <text evidence="1">The sequence shown here is derived from an EMBL/GenBank/DDBJ whole genome shotgun (WGS) entry which is preliminary data.</text>
</comment>
<sequence length="262" mass="28598">MSYTNTLKKNTVHADQGMVGVQMLFLGTFFMSTAHTHKKLALRASVYLMWFALVYLACQKIRPTAHNSETRRALYVVISMLQGVAMMLVTDNMAKAVSLQRLSSLWTVAGNICLGAVSGTSLGFYILAMSDMGLVHDAGGRAAVIVVCALLMSVSMAWVPSQSFAMCSAILGAYLFVLGVDCFAHTGYLSHLSVFTHLGLDAWYYAGPRAMVLQAVALVLALVSAAWQRWYALTRFRTILQTNGFLGLGSSLDAEPMRMQNE</sequence>
<dbReference type="EMBL" id="JANBPG010000030">
    <property type="protein sequence ID" value="KAJ1901367.1"/>
    <property type="molecule type" value="Genomic_DNA"/>
</dbReference>
<keyword evidence="2" id="KW-1185">Reference proteome</keyword>
<organism evidence="1 2">
    <name type="scientific">Kickxella alabastrina</name>
    <dbReference type="NCBI Taxonomy" id="61397"/>
    <lineage>
        <taxon>Eukaryota</taxon>
        <taxon>Fungi</taxon>
        <taxon>Fungi incertae sedis</taxon>
        <taxon>Zoopagomycota</taxon>
        <taxon>Kickxellomycotina</taxon>
        <taxon>Kickxellomycetes</taxon>
        <taxon>Kickxellales</taxon>
        <taxon>Kickxellaceae</taxon>
        <taxon>Kickxella</taxon>
    </lineage>
</organism>
<accession>A0ACC1IV04</accession>
<evidence type="ECO:0000313" key="1">
    <source>
        <dbReference type="EMBL" id="KAJ1901367.1"/>
    </source>
</evidence>
<gene>
    <name evidence="1" type="ORF">LPJ66_000827</name>
</gene>
<proteinExistence type="predicted"/>
<protein>
    <submittedName>
        <fullName evidence="1">Uncharacterized protein</fullName>
    </submittedName>
</protein>
<name>A0ACC1IV04_9FUNG</name>
<reference evidence="1" key="1">
    <citation type="submission" date="2022-07" db="EMBL/GenBank/DDBJ databases">
        <title>Phylogenomic reconstructions and comparative analyses of Kickxellomycotina fungi.</title>
        <authorList>
            <person name="Reynolds N.K."/>
            <person name="Stajich J.E."/>
            <person name="Barry K."/>
            <person name="Grigoriev I.V."/>
            <person name="Crous P."/>
            <person name="Smith M.E."/>
        </authorList>
    </citation>
    <scope>NUCLEOTIDE SEQUENCE</scope>
    <source>
        <strain evidence="1">Benny 63K</strain>
    </source>
</reference>
<dbReference type="Proteomes" id="UP001150581">
    <property type="component" value="Unassembled WGS sequence"/>
</dbReference>